<proteinExistence type="predicted"/>
<dbReference type="Proteomes" id="UP000547458">
    <property type="component" value="Unassembled WGS sequence"/>
</dbReference>
<reference evidence="1 2" key="1">
    <citation type="submission" date="2020-03" db="EMBL/GenBank/DDBJ databases">
        <title>Sequencing the genomes of 1000 actinobacteria strains.</title>
        <authorList>
            <person name="Klenk H.-P."/>
        </authorList>
    </citation>
    <scope>NUCLEOTIDE SEQUENCE [LARGE SCALE GENOMIC DNA]</scope>
    <source>
        <strain evidence="1 2">DSM 16403</strain>
    </source>
</reference>
<comment type="caution">
    <text evidence="1">The sequence shown here is derived from an EMBL/GenBank/DDBJ whole genome shotgun (WGS) entry which is preliminary data.</text>
</comment>
<sequence>MSTAKDAGARASAAAGSVTSAFGHRLLGLPGTHLGAVRVPKPIGGPWHYWWQAHYLDCLLDAAEREGNNDDGAAHRTRARRLLRTIRLRNGGRWTNAYYDDMAWLSLAALRSADLARNRPLTKLTRVLASAHSPDLGGGLFWNTSRDFKNTPATGPTALYFALIGRQEEAQRMVDWLFDRLLDPRTGLLFDGLRMRSQELVTDIYTYNQGPVLGALLSLGGERNVDRAEALIGAVSQSLVQSGGALRTHGGGGDGGLFTGILVRYLALAAASPLLSETSRSTARTLITATADALWEGRGELGLDRRRRRTVLVFPEAPYPHAGTGAAELSTQLQAWMVFEAAYRVSESADAEAASGR</sequence>
<dbReference type="SUPFAM" id="SSF48208">
    <property type="entry name" value="Six-hairpin glycosidases"/>
    <property type="match status" value="1"/>
</dbReference>
<dbReference type="InterPro" id="IPR005198">
    <property type="entry name" value="Glyco_hydro_76"/>
</dbReference>
<dbReference type="InterPro" id="IPR008928">
    <property type="entry name" value="6-hairpin_glycosidase_sf"/>
</dbReference>
<dbReference type="EMBL" id="JAATJL010000001">
    <property type="protein sequence ID" value="NJC21153.1"/>
    <property type="molecule type" value="Genomic_DNA"/>
</dbReference>
<protein>
    <submittedName>
        <fullName evidence="1">Putative alpha-1,6-mannanase (GH76 family)</fullName>
    </submittedName>
</protein>
<gene>
    <name evidence="1" type="ORF">BJ994_000229</name>
</gene>
<evidence type="ECO:0000313" key="1">
    <source>
        <dbReference type="EMBL" id="NJC21153.1"/>
    </source>
</evidence>
<dbReference type="PANTHER" id="PTHR47791">
    <property type="entry name" value="MEIOTICALLY UP-REGULATED GENE 191 PROTEIN"/>
    <property type="match status" value="1"/>
</dbReference>
<accession>A0A846RDR8</accession>
<dbReference type="InterPro" id="IPR053169">
    <property type="entry name" value="MUG_Protein"/>
</dbReference>
<dbReference type="GO" id="GO:0005975">
    <property type="term" value="P:carbohydrate metabolic process"/>
    <property type="evidence" value="ECO:0007669"/>
    <property type="project" value="InterPro"/>
</dbReference>
<organism evidence="1 2">
    <name type="scientific">Arthrobacter pigmenti</name>
    <dbReference type="NCBI Taxonomy" id="271432"/>
    <lineage>
        <taxon>Bacteria</taxon>
        <taxon>Bacillati</taxon>
        <taxon>Actinomycetota</taxon>
        <taxon>Actinomycetes</taxon>
        <taxon>Micrococcales</taxon>
        <taxon>Micrococcaceae</taxon>
        <taxon>Arthrobacter</taxon>
    </lineage>
</organism>
<dbReference type="AlphaFoldDB" id="A0A846RDR8"/>
<keyword evidence="2" id="KW-1185">Reference proteome</keyword>
<dbReference type="PANTHER" id="PTHR47791:SF3">
    <property type="entry name" value="MEIOTICALLY UP-REGULATED GENE 191 PROTEIN"/>
    <property type="match status" value="1"/>
</dbReference>
<name>A0A846RDR8_9MICC</name>
<dbReference type="RefSeq" id="WP_167990569.1">
    <property type="nucleotide sequence ID" value="NZ_JAATJL010000001.1"/>
</dbReference>
<dbReference type="Gene3D" id="1.50.10.20">
    <property type="match status" value="1"/>
</dbReference>
<dbReference type="Pfam" id="PF03663">
    <property type="entry name" value="Glyco_hydro_76"/>
    <property type="match status" value="1"/>
</dbReference>
<evidence type="ECO:0000313" key="2">
    <source>
        <dbReference type="Proteomes" id="UP000547458"/>
    </source>
</evidence>